<feature type="non-terminal residue" evidence="1">
    <location>
        <position position="1"/>
    </location>
</feature>
<proteinExistence type="predicted"/>
<accession>X1CAK5</accession>
<gene>
    <name evidence="1" type="ORF">S01H4_42223</name>
</gene>
<dbReference type="EMBL" id="BART01023167">
    <property type="protein sequence ID" value="GAH04482.1"/>
    <property type="molecule type" value="Genomic_DNA"/>
</dbReference>
<dbReference type="AlphaFoldDB" id="X1CAK5"/>
<organism evidence="1">
    <name type="scientific">marine sediment metagenome</name>
    <dbReference type="NCBI Taxonomy" id="412755"/>
    <lineage>
        <taxon>unclassified sequences</taxon>
        <taxon>metagenomes</taxon>
        <taxon>ecological metagenomes</taxon>
    </lineage>
</organism>
<comment type="caution">
    <text evidence="1">The sequence shown here is derived from an EMBL/GenBank/DDBJ whole genome shotgun (WGS) entry which is preliminary data.</text>
</comment>
<evidence type="ECO:0000313" key="1">
    <source>
        <dbReference type="EMBL" id="GAH04482.1"/>
    </source>
</evidence>
<reference evidence="1" key="1">
    <citation type="journal article" date="2014" name="Front. Microbiol.">
        <title>High frequency of phylogenetically diverse reductive dehalogenase-homologous genes in deep subseafloor sedimentary metagenomes.</title>
        <authorList>
            <person name="Kawai M."/>
            <person name="Futagami T."/>
            <person name="Toyoda A."/>
            <person name="Takaki Y."/>
            <person name="Nishi S."/>
            <person name="Hori S."/>
            <person name="Arai W."/>
            <person name="Tsubouchi T."/>
            <person name="Morono Y."/>
            <person name="Uchiyama I."/>
            <person name="Ito T."/>
            <person name="Fujiyama A."/>
            <person name="Inagaki F."/>
            <person name="Takami H."/>
        </authorList>
    </citation>
    <scope>NUCLEOTIDE SEQUENCE</scope>
    <source>
        <strain evidence="1">Expedition CK06-06</strain>
    </source>
</reference>
<protein>
    <submittedName>
        <fullName evidence="1">Uncharacterized protein</fullName>
    </submittedName>
</protein>
<sequence>KQTLDFVVRNAEAKGYVKRQPSYLKLLKGLDE</sequence>
<name>X1CAK5_9ZZZZ</name>